<feature type="domain" description="ABC3 transporter permease C-terminal" evidence="7">
    <location>
        <begin position="322"/>
        <end position="475"/>
    </location>
</feature>
<keyword evidence="2" id="KW-1003">Cell membrane</keyword>
<dbReference type="EMBL" id="JBFMIA010000008">
    <property type="protein sequence ID" value="MEW9502179.1"/>
    <property type="molecule type" value="Genomic_DNA"/>
</dbReference>
<dbReference type="Pfam" id="PF02687">
    <property type="entry name" value="FtsX"/>
    <property type="match status" value="1"/>
</dbReference>
<dbReference type="RefSeq" id="WP_367779670.1">
    <property type="nucleotide sequence ID" value="NZ_JBFMIA010000008.1"/>
</dbReference>
<dbReference type="Proteomes" id="UP001556040">
    <property type="component" value="Unassembled WGS sequence"/>
</dbReference>
<feature type="transmembrane region" description="Helical" evidence="6">
    <location>
        <begin position="20"/>
        <end position="38"/>
    </location>
</feature>
<evidence type="ECO:0000259" key="7">
    <source>
        <dbReference type="Pfam" id="PF02687"/>
    </source>
</evidence>
<organism evidence="9 10">
    <name type="scientific">Jeotgalibacillus marinus</name>
    <dbReference type="NCBI Taxonomy" id="86667"/>
    <lineage>
        <taxon>Bacteria</taxon>
        <taxon>Bacillati</taxon>
        <taxon>Bacillota</taxon>
        <taxon>Bacilli</taxon>
        <taxon>Bacillales</taxon>
        <taxon>Caryophanaceae</taxon>
        <taxon>Jeotgalibacillus</taxon>
    </lineage>
</organism>
<feature type="domain" description="MacB-like periplasmic core" evidence="8">
    <location>
        <begin position="141"/>
        <end position="285"/>
    </location>
</feature>
<evidence type="ECO:0000256" key="6">
    <source>
        <dbReference type="SAM" id="Phobius"/>
    </source>
</evidence>
<evidence type="ECO:0000256" key="5">
    <source>
        <dbReference type="ARBA" id="ARBA00023136"/>
    </source>
</evidence>
<evidence type="ECO:0000256" key="1">
    <source>
        <dbReference type="ARBA" id="ARBA00004651"/>
    </source>
</evidence>
<feature type="transmembrane region" description="Helical" evidence="6">
    <location>
        <begin position="361"/>
        <end position="380"/>
    </location>
</feature>
<dbReference type="InterPro" id="IPR025857">
    <property type="entry name" value="MacB_PCD"/>
</dbReference>
<dbReference type="Pfam" id="PF12704">
    <property type="entry name" value="MacB_PCD"/>
    <property type="match status" value="1"/>
</dbReference>
<gene>
    <name evidence="9" type="ORF">AB1471_10270</name>
</gene>
<evidence type="ECO:0000256" key="3">
    <source>
        <dbReference type="ARBA" id="ARBA00022692"/>
    </source>
</evidence>
<protein>
    <submittedName>
        <fullName evidence="9">ABC transporter permease</fullName>
    </submittedName>
</protein>
<keyword evidence="5 6" id="KW-0472">Membrane</keyword>
<accession>A0ABV3Q4G8</accession>
<feature type="transmembrane region" description="Helical" evidence="6">
    <location>
        <begin position="448"/>
        <end position="471"/>
    </location>
</feature>
<evidence type="ECO:0000256" key="2">
    <source>
        <dbReference type="ARBA" id="ARBA00022475"/>
    </source>
</evidence>
<reference evidence="9 10" key="1">
    <citation type="journal article" date="1979" name="Int. J. Syst. Evol. Microbiol.">
        <title>Bacillus globisporus subsp. marinus subsp. nov.</title>
        <authorList>
            <person name="Liu H."/>
        </authorList>
    </citation>
    <scope>NUCLEOTIDE SEQUENCE [LARGE SCALE GENOMIC DNA]</scope>
    <source>
        <strain evidence="9 10">DSM 1297</strain>
    </source>
</reference>
<dbReference type="PANTHER" id="PTHR30572">
    <property type="entry name" value="MEMBRANE COMPONENT OF TRANSPORTER-RELATED"/>
    <property type="match status" value="1"/>
</dbReference>
<evidence type="ECO:0000256" key="4">
    <source>
        <dbReference type="ARBA" id="ARBA00022989"/>
    </source>
</evidence>
<comment type="subcellular location">
    <subcellularLocation>
        <location evidence="1">Cell membrane</location>
        <topology evidence="1">Multi-pass membrane protein</topology>
    </subcellularLocation>
</comment>
<evidence type="ECO:0000259" key="8">
    <source>
        <dbReference type="Pfam" id="PF12704"/>
    </source>
</evidence>
<dbReference type="PANTHER" id="PTHR30572:SF9">
    <property type="entry name" value="ABC TRANSPORTER PERMEASE PROTEIN"/>
    <property type="match status" value="1"/>
</dbReference>
<sequence length="483" mass="52171">MNFIKRALLSVKERKGKSLLQIFIFTVICVLVLSGLAIQSAAEKSSELARESLGADITLQIDRQAMMENIRESGGSPQDMETGVPLSEAEKIASLDYLKGYNFFTSEVALANDFEAISTGDDTEETEGNGNPFSGNDRMVQGDVSLRGVLYSDSSASFMSGDSVLEDGEHITEEDLDENVAMIEKNLAELNNLEVGDTLTLGSAVEENSLEVEIIGIYSTTETLDTGGFGGQNIAADPYNRIYVPYTASSKLSSSEETSEPMLESAIYYIQDPSKIDEFKEEAKAISALNFDGEYLLSADDQAYQQMMGPIENVASFSNNVVYLVAIAGAIILGLIVMMAIRERKYEMGVLLAIGEQKWKLIGQFVAEILIVAILALGIASVSGQMVAGAIGDQLLEQQLTQEQELTTQPESFGGRFSGGRPGSSTNQPVDGVEAIDELEIKITPQDFGLLAVIGMLIALISTLIPSLSVLRLQPKTILTKQE</sequence>
<dbReference type="InterPro" id="IPR003838">
    <property type="entry name" value="ABC3_permease_C"/>
</dbReference>
<comment type="caution">
    <text evidence="9">The sequence shown here is derived from an EMBL/GenBank/DDBJ whole genome shotgun (WGS) entry which is preliminary data.</text>
</comment>
<feature type="transmembrane region" description="Helical" evidence="6">
    <location>
        <begin position="321"/>
        <end position="341"/>
    </location>
</feature>
<evidence type="ECO:0000313" key="10">
    <source>
        <dbReference type="Proteomes" id="UP001556040"/>
    </source>
</evidence>
<name>A0ABV3Q4G8_9BACL</name>
<keyword evidence="10" id="KW-1185">Reference proteome</keyword>
<keyword evidence="4 6" id="KW-1133">Transmembrane helix</keyword>
<keyword evidence="3 6" id="KW-0812">Transmembrane</keyword>
<proteinExistence type="predicted"/>
<dbReference type="InterPro" id="IPR050250">
    <property type="entry name" value="Macrolide_Exporter_MacB"/>
</dbReference>
<evidence type="ECO:0000313" key="9">
    <source>
        <dbReference type="EMBL" id="MEW9502179.1"/>
    </source>
</evidence>